<dbReference type="EMBL" id="JBHSJH010000003">
    <property type="protein sequence ID" value="MFC4892826.1"/>
    <property type="molecule type" value="Genomic_DNA"/>
</dbReference>
<dbReference type="InterPro" id="IPR038713">
    <property type="entry name" value="Terminase_Gp1_N_sf"/>
</dbReference>
<comment type="caution">
    <text evidence="1">The sequence shown here is derived from an EMBL/GenBank/DDBJ whole genome shotgun (WGS) entry which is preliminary data.</text>
</comment>
<proteinExistence type="predicted"/>
<name>A0ABV9TDE7_9GAMM</name>
<dbReference type="Gene3D" id="1.10.10.1400">
    <property type="entry name" value="Terminase, small subunit, N-terminal DNA-binding domain, HTH motif"/>
    <property type="match status" value="1"/>
</dbReference>
<gene>
    <name evidence="1" type="ORF">ACFPDQ_07150</name>
</gene>
<accession>A0ABV9TDE7</accession>
<keyword evidence="2" id="KW-1185">Reference proteome</keyword>
<dbReference type="RefSeq" id="WP_244614643.1">
    <property type="nucleotide sequence ID" value="NZ_JBHSJH010000003.1"/>
</dbReference>
<evidence type="ECO:0000313" key="2">
    <source>
        <dbReference type="Proteomes" id="UP001595926"/>
    </source>
</evidence>
<organism evidence="1 2">
    <name type="scientific">Pseudofrancisella aestuarii</name>
    <dbReference type="NCBI Taxonomy" id="2670347"/>
    <lineage>
        <taxon>Bacteria</taxon>
        <taxon>Pseudomonadati</taxon>
        <taxon>Pseudomonadota</taxon>
        <taxon>Gammaproteobacteria</taxon>
        <taxon>Thiotrichales</taxon>
        <taxon>Francisellaceae</taxon>
        <taxon>Pseudofrancisella</taxon>
    </lineage>
</organism>
<protein>
    <submittedName>
        <fullName evidence="1">Terminase small subunit</fullName>
    </submittedName>
</protein>
<dbReference type="Proteomes" id="UP001595926">
    <property type="component" value="Unassembled WGS sequence"/>
</dbReference>
<evidence type="ECO:0000313" key="1">
    <source>
        <dbReference type="EMBL" id="MFC4892826.1"/>
    </source>
</evidence>
<sequence length="144" mass="16851">MKTDLTAKQLEFCKWVLQGHDYTYAYEQVYDTSKMKKSTINNEASLLMKNEKVLAFIESVQQREMLGVFNTRQKYLDKLDDIIDSKSSTMTEKIQAINTVAKLKQWDKRQAGLQVDYQEENDIQAVKYARETVIGWNEVPQKDI</sequence>
<reference evidence="2" key="1">
    <citation type="journal article" date="2019" name="Int. J. Syst. Evol. Microbiol.">
        <title>The Global Catalogue of Microorganisms (GCM) 10K type strain sequencing project: providing services to taxonomists for standard genome sequencing and annotation.</title>
        <authorList>
            <consortium name="The Broad Institute Genomics Platform"/>
            <consortium name="The Broad Institute Genome Sequencing Center for Infectious Disease"/>
            <person name="Wu L."/>
            <person name="Ma J."/>
        </authorList>
    </citation>
    <scope>NUCLEOTIDE SEQUENCE [LARGE SCALE GENOMIC DNA]</scope>
    <source>
        <strain evidence="2">CGMCC 1.13718</strain>
    </source>
</reference>